<name>A0A480SQQ7_PIG</name>
<dbReference type="EMBL" id="DQIR01194347">
    <property type="protein sequence ID" value="HDB49824.1"/>
    <property type="molecule type" value="Transcribed_RNA"/>
</dbReference>
<dbReference type="PANTHER" id="PTHR28588">
    <property type="entry name" value="HAUS AUGMIN-LIKE COMPLEX SUBUNIT 5"/>
    <property type="match status" value="1"/>
</dbReference>
<dbReference type="GO" id="GO:0070652">
    <property type="term" value="C:HAUS complex"/>
    <property type="evidence" value="ECO:0007669"/>
    <property type="project" value="InterPro"/>
</dbReference>
<proteinExistence type="predicted"/>
<dbReference type="GO" id="GO:0051225">
    <property type="term" value="P:spindle assembly"/>
    <property type="evidence" value="ECO:0007669"/>
    <property type="project" value="InterPro"/>
</dbReference>
<sequence length="113" mass="12875">MELAQEARELGRWAAEEMEAPVAARAPEPTLRRLCLGQGADIWAYVLRHVHSQRSVKKIRGNLLWYGLQDSPEARRKLELEAAVARLQAEILELDQSLELMERETEAQGDPWG</sequence>
<organism evidence="2">
    <name type="scientific">Sus scrofa</name>
    <name type="common">Pig</name>
    <dbReference type="NCBI Taxonomy" id="9823"/>
    <lineage>
        <taxon>Eukaryota</taxon>
        <taxon>Metazoa</taxon>
        <taxon>Chordata</taxon>
        <taxon>Craniata</taxon>
        <taxon>Vertebrata</taxon>
        <taxon>Euteleostomi</taxon>
        <taxon>Mammalia</taxon>
        <taxon>Eutheria</taxon>
        <taxon>Laurasiatheria</taxon>
        <taxon>Artiodactyla</taxon>
        <taxon>Suina</taxon>
        <taxon>Suidae</taxon>
        <taxon>Sus</taxon>
    </lineage>
</organism>
<protein>
    <submittedName>
        <fullName evidence="2">HAUS augmin-like complex subunit 5</fullName>
    </submittedName>
</protein>
<evidence type="ECO:0000313" key="2">
    <source>
        <dbReference type="EMBL" id="HDB48795.1"/>
    </source>
</evidence>
<reference evidence="2" key="1">
    <citation type="journal article" date="2019" name="PeerJ">
        <title>Genes of the pig, Sus scrofa, reconstructed with EvidentialGene.</title>
        <authorList>
            <person name="Gilbert D.G."/>
        </authorList>
    </citation>
    <scope>NUCLEOTIDE SEQUENCE</scope>
</reference>
<evidence type="ECO:0000256" key="1">
    <source>
        <dbReference type="SAM" id="Coils"/>
    </source>
</evidence>
<keyword evidence="1" id="KW-0175">Coiled coil</keyword>
<feature type="coiled-coil region" evidence="1">
    <location>
        <begin position="75"/>
        <end position="104"/>
    </location>
</feature>
<dbReference type="AlphaFoldDB" id="A0A480SQQ7"/>
<dbReference type="EMBL" id="DQIR01193318">
    <property type="protein sequence ID" value="HDB48795.1"/>
    <property type="molecule type" value="Transcribed_RNA"/>
</dbReference>
<accession>A0A480SQQ7</accession>
<dbReference type="Pfam" id="PF14817">
    <property type="entry name" value="HAUS5"/>
    <property type="match status" value="1"/>
</dbReference>
<dbReference type="PANTHER" id="PTHR28588:SF1">
    <property type="entry name" value="HAUS AUGMIN-LIKE COMPLEX SUBUNIT 5"/>
    <property type="match status" value="1"/>
</dbReference>
<dbReference type="InterPro" id="IPR029131">
    <property type="entry name" value="HAUS5"/>
</dbReference>